<evidence type="ECO:0000313" key="2">
    <source>
        <dbReference type="EMBL" id="KAJ7103471.1"/>
    </source>
</evidence>
<comment type="caution">
    <text evidence="2">The sequence shown here is derived from an EMBL/GenBank/DDBJ whole genome shotgun (WGS) entry which is preliminary data.</text>
</comment>
<protein>
    <recommendedName>
        <fullName evidence="1">DUF7053 domain-containing protein</fullName>
    </recommendedName>
</protein>
<evidence type="ECO:0000259" key="1">
    <source>
        <dbReference type="Pfam" id="PF23155"/>
    </source>
</evidence>
<gene>
    <name evidence="2" type="ORF">B0H15DRAFT_215062</name>
</gene>
<feature type="domain" description="DUF7053" evidence="1">
    <location>
        <begin position="22"/>
        <end position="149"/>
    </location>
</feature>
<dbReference type="Proteomes" id="UP001222325">
    <property type="component" value="Unassembled WGS sequence"/>
</dbReference>
<dbReference type="SUPFAM" id="SSF55961">
    <property type="entry name" value="Bet v1-like"/>
    <property type="match status" value="1"/>
</dbReference>
<dbReference type="InterPro" id="IPR055481">
    <property type="entry name" value="DUF7053"/>
</dbReference>
<dbReference type="AlphaFoldDB" id="A0AAD6UHS8"/>
<dbReference type="CDD" id="cd07812">
    <property type="entry name" value="SRPBCC"/>
    <property type="match status" value="1"/>
</dbReference>
<accession>A0AAD6UHS8</accession>
<dbReference type="EMBL" id="JARJCN010000002">
    <property type="protein sequence ID" value="KAJ7103471.1"/>
    <property type="molecule type" value="Genomic_DNA"/>
</dbReference>
<evidence type="ECO:0000313" key="3">
    <source>
        <dbReference type="Proteomes" id="UP001222325"/>
    </source>
</evidence>
<name>A0AAD6UHS8_9AGAR</name>
<sequence>MYVMSFFFRDHHVLYVKRVNAPLQDVLKLLRDPHAFMGLSPLIISVSTDPADSTKHTVVDELILPFGYRTKITYHARITLHDDGMLASSQAGAGTNTVSRYCASAISENETEVVEHVTVNSFFLLLPFIKGVIAKAHLETLDRLAAKLEGPRIDVLSVVVSEQLQTK</sequence>
<organism evidence="2 3">
    <name type="scientific">Mycena belliarum</name>
    <dbReference type="NCBI Taxonomy" id="1033014"/>
    <lineage>
        <taxon>Eukaryota</taxon>
        <taxon>Fungi</taxon>
        <taxon>Dikarya</taxon>
        <taxon>Basidiomycota</taxon>
        <taxon>Agaricomycotina</taxon>
        <taxon>Agaricomycetes</taxon>
        <taxon>Agaricomycetidae</taxon>
        <taxon>Agaricales</taxon>
        <taxon>Marasmiineae</taxon>
        <taxon>Mycenaceae</taxon>
        <taxon>Mycena</taxon>
    </lineage>
</organism>
<dbReference type="InterPro" id="IPR023393">
    <property type="entry name" value="START-like_dom_sf"/>
</dbReference>
<dbReference type="Pfam" id="PF23155">
    <property type="entry name" value="DUF7053"/>
    <property type="match status" value="1"/>
</dbReference>
<dbReference type="Gene3D" id="3.30.530.20">
    <property type="match status" value="1"/>
</dbReference>
<proteinExistence type="predicted"/>
<keyword evidence="3" id="KW-1185">Reference proteome</keyword>
<reference evidence="2" key="1">
    <citation type="submission" date="2023-03" db="EMBL/GenBank/DDBJ databases">
        <title>Massive genome expansion in bonnet fungi (Mycena s.s.) driven by repeated elements and novel gene families across ecological guilds.</title>
        <authorList>
            <consortium name="Lawrence Berkeley National Laboratory"/>
            <person name="Harder C.B."/>
            <person name="Miyauchi S."/>
            <person name="Viragh M."/>
            <person name="Kuo A."/>
            <person name="Thoen E."/>
            <person name="Andreopoulos B."/>
            <person name="Lu D."/>
            <person name="Skrede I."/>
            <person name="Drula E."/>
            <person name="Henrissat B."/>
            <person name="Morin E."/>
            <person name="Kohler A."/>
            <person name="Barry K."/>
            <person name="LaButti K."/>
            <person name="Morin E."/>
            <person name="Salamov A."/>
            <person name="Lipzen A."/>
            <person name="Mereny Z."/>
            <person name="Hegedus B."/>
            <person name="Baldrian P."/>
            <person name="Stursova M."/>
            <person name="Weitz H."/>
            <person name="Taylor A."/>
            <person name="Grigoriev I.V."/>
            <person name="Nagy L.G."/>
            <person name="Martin F."/>
            <person name="Kauserud H."/>
        </authorList>
    </citation>
    <scope>NUCLEOTIDE SEQUENCE</scope>
    <source>
        <strain evidence="2">CBHHK173m</strain>
    </source>
</reference>